<dbReference type="SUPFAM" id="SSF53448">
    <property type="entry name" value="Nucleotide-diphospho-sugar transferases"/>
    <property type="match status" value="1"/>
</dbReference>
<dbReference type="Proteomes" id="UP000031338">
    <property type="component" value="Unassembled WGS sequence"/>
</dbReference>
<dbReference type="PANTHER" id="PTHR43685:SF2">
    <property type="entry name" value="GLYCOSYLTRANSFERASE 2-LIKE DOMAIN-CONTAINING PROTEIN"/>
    <property type="match status" value="1"/>
</dbReference>
<dbReference type="PATRIC" id="fig|48936.3.peg.4545"/>
<keyword evidence="3" id="KW-1185">Reference proteome</keyword>
<dbReference type="RefSeq" id="WP_039338400.1">
    <property type="nucleotide sequence ID" value="NZ_JRVC01000034.1"/>
</dbReference>
<name>A0A0B8Z6B1_9SPHN</name>
<dbReference type="EMBL" id="JRVC01000034">
    <property type="protein sequence ID" value="KHS41793.1"/>
    <property type="molecule type" value="Genomic_DNA"/>
</dbReference>
<protein>
    <submittedName>
        <fullName evidence="2">Family 2 glycosyl transferase</fullName>
    </submittedName>
</protein>
<sequence length="534" mass="59217">MEKQAESVAVVIPTYNHARYLGDALDSILAQTIWPTEIIVVDDGSDDNPSEVVAQYPSVFLLQQANLGLAAARNAGAAVAQARFILFLDADDVLSPEAIASGLACMRKNPGAAFVYGAHRRVNEKLEPTGGLRYMDAGTNPYLTLLRCNSIGMHATVMYDREVLMAAGGFDPLLPRCEDYDVYLRLARAHPVYSHSALVADYRWHESNMSQNPLDMLAWVLRVHKRHHPRGRDLAAIRAWREGRRIWRDYYGELAWTHSTGHHGWIARSIGRIKALKAAPTRILRKGVRRVAKATLAAMPEGFAYRIRKAAGRSASPPVGKVRMADLQRIRPISPDFGFDRGTPVDRHYIEGFLAQHSQAIQGRTLEIGDATYCTRFDNGITHQDILHISPDDPNATIIGDLAQDDVLPRDTFDCQVITQTLHLIYDMKSAVQQLHDALRPGGVLLLTVPGITSIDRGEWGDTWYWSLTRTSAARLLGDVFGPENITISVFGNAYSATCFIQGMALEEVEQSFLDVIDPSYPVIIGVRAVRGRA</sequence>
<organism evidence="2 3">
    <name type="scientific">Novosphingobium subterraneum</name>
    <dbReference type="NCBI Taxonomy" id="48936"/>
    <lineage>
        <taxon>Bacteria</taxon>
        <taxon>Pseudomonadati</taxon>
        <taxon>Pseudomonadota</taxon>
        <taxon>Alphaproteobacteria</taxon>
        <taxon>Sphingomonadales</taxon>
        <taxon>Sphingomonadaceae</taxon>
        <taxon>Novosphingobium</taxon>
    </lineage>
</organism>
<feature type="domain" description="Glycosyltransferase 2-like" evidence="1">
    <location>
        <begin position="10"/>
        <end position="164"/>
    </location>
</feature>
<dbReference type="InterPro" id="IPR029063">
    <property type="entry name" value="SAM-dependent_MTases_sf"/>
</dbReference>
<dbReference type="Gene3D" id="3.40.50.150">
    <property type="entry name" value="Vaccinia Virus protein VP39"/>
    <property type="match status" value="1"/>
</dbReference>
<dbReference type="InterPro" id="IPR029044">
    <property type="entry name" value="Nucleotide-diphossugar_trans"/>
</dbReference>
<dbReference type="CDD" id="cd00761">
    <property type="entry name" value="Glyco_tranf_GTA_type"/>
    <property type="match status" value="1"/>
</dbReference>
<dbReference type="InterPro" id="IPR001173">
    <property type="entry name" value="Glyco_trans_2-like"/>
</dbReference>
<dbReference type="AlphaFoldDB" id="A0A0B8Z6B1"/>
<reference evidence="2 3" key="1">
    <citation type="submission" date="2014-10" db="EMBL/GenBank/DDBJ databases">
        <title>Draft genome sequence of Novosphingobium subterraneum DSM 12447.</title>
        <authorList>
            <person name="Gan H.M."/>
            <person name="Gan H.Y."/>
            <person name="Savka M.A."/>
        </authorList>
    </citation>
    <scope>NUCLEOTIDE SEQUENCE [LARGE SCALE GENOMIC DNA]</scope>
    <source>
        <strain evidence="2 3">DSM 12447</strain>
    </source>
</reference>
<dbReference type="GO" id="GO:0044010">
    <property type="term" value="P:single-species biofilm formation"/>
    <property type="evidence" value="ECO:0007669"/>
    <property type="project" value="TreeGrafter"/>
</dbReference>
<dbReference type="SUPFAM" id="SSF53335">
    <property type="entry name" value="S-adenosyl-L-methionine-dependent methyltransferases"/>
    <property type="match status" value="1"/>
</dbReference>
<dbReference type="Pfam" id="PF00535">
    <property type="entry name" value="Glycos_transf_2"/>
    <property type="match status" value="1"/>
</dbReference>
<accession>A0A0B8Z6B1</accession>
<dbReference type="InterPro" id="IPR050834">
    <property type="entry name" value="Glycosyltransf_2"/>
</dbReference>
<proteinExistence type="predicted"/>
<keyword evidence="2" id="KW-0808">Transferase</keyword>
<dbReference type="STRING" id="48936.NJ75_04513"/>
<gene>
    <name evidence="2" type="ORF">NJ75_04513</name>
</gene>
<dbReference type="Gene3D" id="3.90.550.10">
    <property type="entry name" value="Spore Coat Polysaccharide Biosynthesis Protein SpsA, Chain A"/>
    <property type="match status" value="1"/>
</dbReference>
<dbReference type="GO" id="GO:0016740">
    <property type="term" value="F:transferase activity"/>
    <property type="evidence" value="ECO:0007669"/>
    <property type="project" value="UniProtKB-KW"/>
</dbReference>
<evidence type="ECO:0000259" key="1">
    <source>
        <dbReference type="Pfam" id="PF00535"/>
    </source>
</evidence>
<evidence type="ECO:0000313" key="3">
    <source>
        <dbReference type="Proteomes" id="UP000031338"/>
    </source>
</evidence>
<comment type="caution">
    <text evidence="2">The sequence shown here is derived from an EMBL/GenBank/DDBJ whole genome shotgun (WGS) entry which is preliminary data.</text>
</comment>
<dbReference type="PANTHER" id="PTHR43685">
    <property type="entry name" value="GLYCOSYLTRANSFERASE"/>
    <property type="match status" value="1"/>
</dbReference>
<evidence type="ECO:0000313" key="2">
    <source>
        <dbReference type="EMBL" id="KHS41793.1"/>
    </source>
</evidence>